<dbReference type="PRINTS" id="PR00377">
    <property type="entry name" value="IMPHPHTASES"/>
</dbReference>
<feature type="binding site" evidence="9">
    <location>
        <position position="70"/>
    </location>
    <ligand>
        <name>Mg(2+)</name>
        <dbReference type="ChEBI" id="CHEBI:18420"/>
        <label>1</label>
        <note>catalytic</note>
    </ligand>
</feature>
<dbReference type="KEGG" id="hdn:Hden_2451"/>
<name>D8JSF4_HYPDA</name>
<proteinExistence type="inferred from homology"/>
<dbReference type="Pfam" id="PF00459">
    <property type="entry name" value="Inositol_P"/>
    <property type="match status" value="1"/>
</dbReference>
<dbReference type="eggNOG" id="COG0483">
    <property type="taxonomic scope" value="Bacteria"/>
</dbReference>
<dbReference type="GO" id="GO:0007165">
    <property type="term" value="P:signal transduction"/>
    <property type="evidence" value="ECO:0007669"/>
    <property type="project" value="TreeGrafter"/>
</dbReference>
<comment type="cofactor">
    <cofactor evidence="2 9 10">
        <name>Mg(2+)</name>
        <dbReference type="ChEBI" id="CHEBI:18420"/>
    </cofactor>
</comment>
<feature type="binding site" evidence="9">
    <location>
        <position position="87"/>
    </location>
    <ligand>
        <name>Mg(2+)</name>
        <dbReference type="ChEBI" id="CHEBI:18420"/>
        <label>1</label>
        <note>catalytic</note>
    </ligand>
</feature>
<dbReference type="HOGENOM" id="CLU_044118_0_0_5"/>
<dbReference type="GO" id="GO:0008934">
    <property type="term" value="F:inositol monophosphate 1-phosphatase activity"/>
    <property type="evidence" value="ECO:0007669"/>
    <property type="project" value="InterPro"/>
</dbReference>
<protein>
    <recommendedName>
        <fullName evidence="5 10">Inositol-1-monophosphatase</fullName>
        <ecNumber evidence="4 10">3.1.3.25</ecNumber>
    </recommendedName>
</protein>
<dbReference type="RefSeq" id="WP_013216407.1">
    <property type="nucleotide sequence ID" value="NC_014313.1"/>
</dbReference>
<dbReference type="STRING" id="582899.Hden_2451"/>
<organism evidence="11 12">
    <name type="scientific">Hyphomicrobium denitrificans (strain ATCC 51888 / DSM 1869 / NCIMB 11706 / TK 0415)</name>
    <dbReference type="NCBI Taxonomy" id="582899"/>
    <lineage>
        <taxon>Bacteria</taxon>
        <taxon>Pseudomonadati</taxon>
        <taxon>Pseudomonadota</taxon>
        <taxon>Alphaproteobacteria</taxon>
        <taxon>Hyphomicrobiales</taxon>
        <taxon>Hyphomicrobiaceae</taxon>
        <taxon>Hyphomicrobium</taxon>
    </lineage>
</organism>
<dbReference type="Gene3D" id="3.30.540.10">
    <property type="entry name" value="Fructose-1,6-Bisphosphatase, subunit A, domain 1"/>
    <property type="match status" value="1"/>
</dbReference>
<dbReference type="EC" id="3.1.3.25" evidence="4 10"/>
<dbReference type="PRINTS" id="PR01959">
    <property type="entry name" value="SBIMPHPHTASE"/>
</dbReference>
<dbReference type="Gene3D" id="3.40.190.80">
    <property type="match status" value="1"/>
</dbReference>
<evidence type="ECO:0000256" key="6">
    <source>
        <dbReference type="ARBA" id="ARBA00022723"/>
    </source>
</evidence>
<dbReference type="FunFam" id="3.40.190.80:FF:000002">
    <property type="entry name" value="Inositol-1-monophosphatase"/>
    <property type="match status" value="1"/>
</dbReference>
<keyword evidence="6 9" id="KW-0479">Metal-binding</keyword>
<reference evidence="12" key="1">
    <citation type="journal article" date="2011" name="J. Bacteriol.">
        <title>Genome sequences of eight morphologically diverse alphaproteobacteria.</title>
        <authorList>
            <consortium name="US DOE Joint Genome Institute"/>
            <person name="Brown P.J."/>
            <person name="Kysela D.T."/>
            <person name="Buechlein A."/>
            <person name="Hemmerich C."/>
            <person name="Brun Y.V."/>
        </authorList>
    </citation>
    <scope>NUCLEOTIDE SEQUENCE [LARGE SCALE GENOMIC DNA]</scope>
    <source>
        <strain evidence="12">ATCC 51888 / DSM 1869 / NCIB 11706 / TK 0415</strain>
    </source>
</reference>
<dbReference type="PROSITE" id="PS00630">
    <property type="entry name" value="IMP_2"/>
    <property type="match status" value="1"/>
</dbReference>
<evidence type="ECO:0000256" key="3">
    <source>
        <dbReference type="ARBA" id="ARBA00009759"/>
    </source>
</evidence>
<feature type="binding site" evidence="9">
    <location>
        <position position="90"/>
    </location>
    <ligand>
        <name>Mg(2+)</name>
        <dbReference type="ChEBI" id="CHEBI:18420"/>
        <label>2</label>
    </ligand>
</feature>
<dbReference type="PANTHER" id="PTHR20854:SF4">
    <property type="entry name" value="INOSITOL-1-MONOPHOSPHATASE-RELATED"/>
    <property type="match status" value="1"/>
</dbReference>
<dbReference type="InterPro" id="IPR020583">
    <property type="entry name" value="Inositol_monoP_metal-BS"/>
</dbReference>
<evidence type="ECO:0000313" key="12">
    <source>
        <dbReference type="Proteomes" id="UP000002033"/>
    </source>
</evidence>
<dbReference type="GO" id="GO:0046854">
    <property type="term" value="P:phosphatidylinositol phosphate biosynthetic process"/>
    <property type="evidence" value="ECO:0007669"/>
    <property type="project" value="InterPro"/>
</dbReference>
<dbReference type="EMBL" id="CP002083">
    <property type="protein sequence ID" value="ADJ24248.1"/>
    <property type="molecule type" value="Genomic_DNA"/>
</dbReference>
<dbReference type="PANTHER" id="PTHR20854">
    <property type="entry name" value="INOSITOL MONOPHOSPHATASE"/>
    <property type="match status" value="1"/>
</dbReference>
<evidence type="ECO:0000256" key="5">
    <source>
        <dbReference type="ARBA" id="ARBA00019784"/>
    </source>
</evidence>
<dbReference type="PROSITE" id="PS00629">
    <property type="entry name" value="IMP_1"/>
    <property type="match status" value="1"/>
</dbReference>
<accession>D8JSF4</accession>
<comment type="catalytic activity">
    <reaction evidence="1 10">
        <text>a myo-inositol phosphate + H2O = myo-inositol + phosphate</text>
        <dbReference type="Rhea" id="RHEA:24056"/>
        <dbReference type="ChEBI" id="CHEBI:15377"/>
        <dbReference type="ChEBI" id="CHEBI:17268"/>
        <dbReference type="ChEBI" id="CHEBI:43474"/>
        <dbReference type="ChEBI" id="CHEBI:84139"/>
        <dbReference type="EC" id="3.1.3.25"/>
    </reaction>
</comment>
<evidence type="ECO:0000256" key="4">
    <source>
        <dbReference type="ARBA" id="ARBA00013106"/>
    </source>
</evidence>
<dbReference type="SUPFAM" id="SSF56655">
    <property type="entry name" value="Carbohydrate phosphatase"/>
    <property type="match status" value="1"/>
</dbReference>
<evidence type="ECO:0000256" key="9">
    <source>
        <dbReference type="PIRSR" id="PIRSR600760-2"/>
    </source>
</evidence>
<dbReference type="GO" id="GO:0046872">
    <property type="term" value="F:metal ion binding"/>
    <property type="evidence" value="ECO:0007669"/>
    <property type="project" value="UniProtKB-KW"/>
</dbReference>
<keyword evidence="7 10" id="KW-0378">Hydrolase</keyword>
<dbReference type="FunFam" id="3.30.540.10:FF:000003">
    <property type="entry name" value="Inositol-1-monophosphatase"/>
    <property type="match status" value="1"/>
</dbReference>
<dbReference type="GO" id="GO:0006020">
    <property type="term" value="P:inositol metabolic process"/>
    <property type="evidence" value="ECO:0007669"/>
    <property type="project" value="TreeGrafter"/>
</dbReference>
<keyword evidence="12" id="KW-1185">Reference proteome</keyword>
<evidence type="ECO:0000256" key="10">
    <source>
        <dbReference type="RuleBase" id="RU364068"/>
    </source>
</evidence>
<evidence type="ECO:0000256" key="2">
    <source>
        <dbReference type="ARBA" id="ARBA00001946"/>
    </source>
</evidence>
<dbReference type="AlphaFoldDB" id="D8JSF4"/>
<dbReference type="InterPro" id="IPR033942">
    <property type="entry name" value="IMPase"/>
</dbReference>
<dbReference type="CDD" id="cd01639">
    <property type="entry name" value="IMPase"/>
    <property type="match status" value="1"/>
</dbReference>
<dbReference type="InterPro" id="IPR022337">
    <property type="entry name" value="Inositol_monophosphatase_SuhB"/>
</dbReference>
<evidence type="ECO:0000256" key="8">
    <source>
        <dbReference type="ARBA" id="ARBA00022842"/>
    </source>
</evidence>
<keyword evidence="8 9" id="KW-0460">Magnesium</keyword>
<dbReference type="InterPro" id="IPR020550">
    <property type="entry name" value="Inositol_monophosphatase_CS"/>
</dbReference>
<dbReference type="InterPro" id="IPR000760">
    <property type="entry name" value="Inositol_monophosphatase-like"/>
</dbReference>
<evidence type="ECO:0000256" key="1">
    <source>
        <dbReference type="ARBA" id="ARBA00001033"/>
    </source>
</evidence>
<feature type="binding site" evidence="9">
    <location>
        <position position="89"/>
    </location>
    <ligand>
        <name>Mg(2+)</name>
        <dbReference type="ChEBI" id="CHEBI:18420"/>
        <label>1</label>
        <note>catalytic</note>
    </ligand>
</feature>
<evidence type="ECO:0000256" key="7">
    <source>
        <dbReference type="ARBA" id="ARBA00022801"/>
    </source>
</evidence>
<dbReference type="Proteomes" id="UP000002033">
    <property type="component" value="Chromosome"/>
</dbReference>
<evidence type="ECO:0000313" key="11">
    <source>
        <dbReference type="EMBL" id="ADJ24248.1"/>
    </source>
</evidence>
<comment type="similarity">
    <text evidence="3 10">Belongs to the inositol monophosphatase superfamily.</text>
</comment>
<gene>
    <name evidence="11" type="ordered locus">Hden_2451</name>
</gene>
<sequence length="264" mass="28599">MINVSPTLNVMITAARKAGRSLSRDFGEVEQLQVSIKGPANFVSAADHKAEDIIFKELSKARPGYGFLMEERGEIEGADKTHRWIVDPLDGTTNFLHSNPLFAISIALEREGQLIAGVIYNPASDELFTAEKGKGAFMNDRRLRVASRKTLADSLVTTGIPHRGRANHSRFLQEMGTLMQEVAGIRRSGSAALDLAFVAAGRFDAYWEHGLKPWDIAAGIVMVREAGGLVSDLSGGDKFLESGDILAANTTLHKAFGGLLFTKA</sequence>
<dbReference type="OrthoDB" id="9785695at2"/>
<feature type="binding site" evidence="9">
    <location>
        <position position="215"/>
    </location>
    <ligand>
        <name>Mg(2+)</name>
        <dbReference type="ChEBI" id="CHEBI:18420"/>
        <label>1</label>
        <note>catalytic</note>
    </ligand>
</feature>